<reference evidence="16" key="1">
    <citation type="submission" date="2022-11" db="EMBL/GenBank/DDBJ databases">
        <title>Larsenimonas rhizosphaerae sp. nov., isolated from a tidal mudflat.</title>
        <authorList>
            <person name="Lee S.D."/>
            <person name="Kim I.S."/>
        </authorList>
    </citation>
    <scope>NUCLEOTIDE SEQUENCE</scope>
    <source>
        <strain evidence="16">GH2-1</strain>
    </source>
</reference>
<dbReference type="Pfam" id="PF02203">
    <property type="entry name" value="TarH"/>
    <property type="match status" value="1"/>
</dbReference>
<dbReference type="InterPro" id="IPR004089">
    <property type="entry name" value="MCPsignal_dom"/>
</dbReference>
<keyword evidence="7 13" id="KW-1133">Transmembrane helix</keyword>
<dbReference type="GO" id="GO:0007165">
    <property type="term" value="P:signal transduction"/>
    <property type="evidence" value="ECO:0007669"/>
    <property type="project" value="UniProtKB-KW"/>
</dbReference>
<evidence type="ECO:0000313" key="16">
    <source>
        <dbReference type="EMBL" id="MCX2524582.1"/>
    </source>
</evidence>
<protein>
    <submittedName>
        <fullName evidence="16">Methyl-accepting chemotaxis protein</fullName>
    </submittedName>
</protein>
<organism evidence="16 17">
    <name type="scientific">Larsenimonas rhizosphaerae</name>
    <dbReference type="NCBI Taxonomy" id="2944682"/>
    <lineage>
        <taxon>Bacteria</taxon>
        <taxon>Pseudomonadati</taxon>
        <taxon>Pseudomonadota</taxon>
        <taxon>Gammaproteobacteria</taxon>
        <taxon>Oceanospirillales</taxon>
        <taxon>Halomonadaceae</taxon>
        <taxon>Larsenimonas</taxon>
    </lineage>
</organism>
<dbReference type="CDD" id="cd11386">
    <property type="entry name" value="MCP_signal"/>
    <property type="match status" value="1"/>
</dbReference>
<dbReference type="CDD" id="cd06225">
    <property type="entry name" value="HAMP"/>
    <property type="match status" value="1"/>
</dbReference>
<keyword evidence="2" id="KW-1003">Cell membrane</keyword>
<dbReference type="AlphaFoldDB" id="A0AA41ZFY6"/>
<dbReference type="PROSITE" id="PS50885">
    <property type="entry name" value="HAMP"/>
    <property type="match status" value="1"/>
</dbReference>
<dbReference type="GO" id="GO:0004888">
    <property type="term" value="F:transmembrane signaling receptor activity"/>
    <property type="evidence" value="ECO:0007669"/>
    <property type="project" value="InterPro"/>
</dbReference>
<feature type="region of interest" description="Disordered" evidence="12">
    <location>
        <begin position="517"/>
        <end position="576"/>
    </location>
</feature>
<evidence type="ECO:0000256" key="2">
    <source>
        <dbReference type="ARBA" id="ARBA00022475"/>
    </source>
</evidence>
<dbReference type="InterPro" id="IPR003122">
    <property type="entry name" value="Tar_rcpt_lig-bd"/>
</dbReference>
<evidence type="ECO:0000259" key="15">
    <source>
        <dbReference type="PROSITE" id="PS50885"/>
    </source>
</evidence>
<comment type="similarity">
    <text evidence="10">Belongs to the methyl-accepting chemotaxis (MCP) protein family.</text>
</comment>
<evidence type="ECO:0000259" key="14">
    <source>
        <dbReference type="PROSITE" id="PS50111"/>
    </source>
</evidence>
<evidence type="ECO:0000256" key="6">
    <source>
        <dbReference type="ARBA" id="ARBA00022692"/>
    </source>
</evidence>
<accession>A0AA41ZFY6</accession>
<dbReference type="PANTHER" id="PTHR43531">
    <property type="entry name" value="PROTEIN ICFG"/>
    <property type="match status" value="1"/>
</dbReference>
<keyword evidence="6 13" id="KW-0812">Transmembrane</keyword>
<feature type="transmembrane region" description="Helical" evidence="13">
    <location>
        <begin position="192"/>
        <end position="212"/>
    </location>
</feature>
<dbReference type="GO" id="GO:0005886">
    <property type="term" value="C:plasma membrane"/>
    <property type="evidence" value="ECO:0007669"/>
    <property type="project" value="UniProtKB-SubCell"/>
</dbReference>
<keyword evidence="8 13" id="KW-0472">Membrane</keyword>
<evidence type="ECO:0000313" key="17">
    <source>
        <dbReference type="Proteomes" id="UP001165678"/>
    </source>
</evidence>
<dbReference type="SUPFAM" id="SSF58104">
    <property type="entry name" value="Methyl-accepting chemotaxis protein (MCP) signaling domain"/>
    <property type="match status" value="1"/>
</dbReference>
<feature type="compositionally biased region" description="Polar residues" evidence="12">
    <location>
        <begin position="531"/>
        <end position="544"/>
    </location>
</feature>
<evidence type="ECO:0000256" key="8">
    <source>
        <dbReference type="ARBA" id="ARBA00023136"/>
    </source>
</evidence>
<proteinExistence type="inferred from homology"/>
<name>A0AA41ZFY6_9GAMM</name>
<dbReference type="InterPro" id="IPR004090">
    <property type="entry name" value="Chemotax_Me-accpt_rcpt"/>
</dbReference>
<evidence type="ECO:0000256" key="3">
    <source>
        <dbReference type="ARBA" id="ARBA00022481"/>
    </source>
</evidence>
<dbReference type="InterPro" id="IPR051310">
    <property type="entry name" value="MCP_chemotaxis"/>
</dbReference>
<dbReference type="GO" id="GO:0006935">
    <property type="term" value="P:chemotaxis"/>
    <property type="evidence" value="ECO:0007669"/>
    <property type="project" value="UniProtKB-KW"/>
</dbReference>
<evidence type="ECO:0000256" key="13">
    <source>
        <dbReference type="SAM" id="Phobius"/>
    </source>
</evidence>
<dbReference type="Proteomes" id="UP001165678">
    <property type="component" value="Unassembled WGS sequence"/>
</dbReference>
<feature type="domain" description="Methyl-accepting transducer" evidence="14">
    <location>
        <begin position="270"/>
        <end position="499"/>
    </location>
</feature>
<dbReference type="PANTHER" id="PTHR43531:SF14">
    <property type="entry name" value="METHYL-ACCEPTING CHEMOTAXIS PROTEIN I-RELATED"/>
    <property type="match status" value="1"/>
</dbReference>
<dbReference type="Pfam" id="PF00015">
    <property type="entry name" value="MCPsignal"/>
    <property type="match status" value="1"/>
</dbReference>
<dbReference type="PROSITE" id="PS50111">
    <property type="entry name" value="CHEMOTAXIS_TRANSDUC_2"/>
    <property type="match status" value="1"/>
</dbReference>
<keyword evidence="9 11" id="KW-0807">Transducer</keyword>
<evidence type="ECO:0000256" key="10">
    <source>
        <dbReference type="ARBA" id="ARBA00029447"/>
    </source>
</evidence>
<evidence type="ECO:0000256" key="12">
    <source>
        <dbReference type="SAM" id="MobiDB-lite"/>
    </source>
</evidence>
<evidence type="ECO:0000256" key="1">
    <source>
        <dbReference type="ARBA" id="ARBA00004429"/>
    </source>
</evidence>
<dbReference type="PRINTS" id="PR00260">
    <property type="entry name" value="CHEMTRNSDUCR"/>
</dbReference>
<evidence type="ECO:0000256" key="4">
    <source>
        <dbReference type="ARBA" id="ARBA00022500"/>
    </source>
</evidence>
<dbReference type="FunFam" id="1.10.287.950:FF:000001">
    <property type="entry name" value="Methyl-accepting chemotaxis sensory transducer"/>
    <property type="match status" value="1"/>
</dbReference>
<keyword evidence="5" id="KW-0997">Cell inner membrane</keyword>
<keyword evidence="4" id="KW-0145">Chemotaxis</keyword>
<gene>
    <name evidence="16" type="ORF">OQ287_10030</name>
</gene>
<dbReference type="RefSeq" id="WP_265896334.1">
    <property type="nucleotide sequence ID" value="NZ_JAPIVE010000002.1"/>
</dbReference>
<dbReference type="InterPro" id="IPR003660">
    <property type="entry name" value="HAMP_dom"/>
</dbReference>
<dbReference type="Gene3D" id="1.10.287.950">
    <property type="entry name" value="Methyl-accepting chemotaxis protein"/>
    <property type="match status" value="1"/>
</dbReference>
<dbReference type="Pfam" id="PF00672">
    <property type="entry name" value="HAMP"/>
    <property type="match status" value="1"/>
</dbReference>
<evidence type="ECO:0000256" key="9">
    <source>
        <dbReference type="ARBA" id="ARBA00023224"/>
    </source>
</evidence>
<keyword evidence="17" id="KW-1185">Reference proteome</keyword>
<dbReference type="SMART" id="SM00304">
    <property type="entry name" value="HAMP"/>
    <property type="match status" value="1"/>
</dbReference>
<sequence>MLGLNKSVKIRLVLTLAVSTILLTAVAVLAELCLEASNESRKDLYEFEMKKQQTMGAITTDLFQARIAVLAAYGYRDEARFDRAEQVIQEMETNTRAAWQRYLALAEASDRPVPLKQDMQSNLDQFWGAYGKVIGLMRAGDFDQATDIGNNVVSPAYRGFVEASDAMAAQDDISIKADYEAGQEDYVFLSRLIFGAIALALVLSAVMGVWLVRSILKPLAQAQDIAAAIEQGDLTRSITIKREDEFGQLLNVMKGMQARLVSIVNGVRESTQSVHSAVSEISNGNDDLSSRTQEQAASLEETAASMEEMTSTVRQNSDSMDSMSTLVEQMNNQAREGGEAIGRTRKAMNEINDSSARIEDIIGLIDSIAFQTNLLALNASVEAARAGEQGRGFAVVASEVRNLATRSATAAQDIRGLVAQNVEKAKSGVVLVGQSEKTLEELLASAHQVNSLVGEINHATREQASGIEQVNLAISQMDGVTQQNAALVEQSAAAGHSLREQADQLIRQVAVFRTHQHDVPQGRVAPVPVSESASPRPSVSTGTRKSAPVRAAAPAKTSSKSAPQPVAAGDDDWETF</sequence>
<evidence type="ECO:0000256" key="11">
    <source>
        <dbReference type="PROSITE-ProRule" id="PRU00284"/>
    </source>
</evidence>
<evidence type="ECO:0000256" key="5">
    <source>
        <dbReference type="ARBA" id="ARBA00022519"/>
    </source>
</evidence>
<feature type="compositionally biased region" description="Low complexity" evidence="12">
    <location>
        <begin position="551"/>
        <end position="563"/>
    </location>
</feature>
<dbReference type="EMBL" id="JAPIVE010000002">
    <property type="protein sequence ID" value="MCX2524582.1"/>
    <property type="molecule type" value="Genomic_DNA"/>
</dbReference>
<evidence type="ECO:0000256" key="7">
    <source>
        <dbReference type="ARBA" id="ARBA00022989"/>
    </source>
</evidence>
<feature type="domain" description="HAMP" evidence="15">
    <location>
        <begin position="213"/>
        <end position="265"/>
    </location>
</feature>
<keyword evidence="3" id="KW-0488">Methylation</keyword>
<comment type="subcellular location">
    <subcellularLocation>
        <location evidence="1">Cell inner membrane</location>
        <topology evidence="1">Multi-pass membrane protein</topology>
    </subcellularLocation>
</comment>
<comment type="caution">
    <text evidence="16">The sequence shown here is derived from an EMBL/GenBank/DDBJ whole genome shotgun (WGS) entry which is preliminary data.</text>
</comment>
<dbReference type="SMART" id="SM00283">
    <property type="entry name" value="MA"/>
    <property type="match status" value="1"/>
</dbReference>